<accession>A0ABT5QJ35</accession>
<proteinExistence type="predicted"/>
<dbReference type="EMBL" id="JAJUBB010000004">
    <property type="protein sequence ID" value="MDD1780996.1"/>
    <property type="molecule type" value="Genomic_DNA"/>
</dbReference>
<dbReference type="Pfam" id="PF06693">
    <property type="entry name" value="DUF1190"/>
    <property type="match status" value="1"/>
</dbReference>
<reference evidence="1" key="1">
    <citation type="submission" date="2021-12" db="EMBL/GenBank/DDBJ databases">
        <title>Enterovibrio ZSDZ35 sp. nov. and Enterovibrio ZSDZ42 sp. nov., isolated from coastal seawater in Qingdao.</title>
        <authorList>
            <person name="Zhang P."/>
        </authorList>
    </citation>
    <scope>NUCLEOTIDE SEQUENCE</scope>
    <source>
        <strain evidence="1">ZSDZ35</strain>
    </source>
</reference>
<name>A0ABT5QJ35_9GAMM</name>
<evidence type="ECO:0000313" key="2">
    <source>
        <dbReference type="Proteomes" id="UP001149821"/>
    </source>
</evidence>
<keyword evidence="2" id="KW-1185">Reference proteome</keyword>
<dbReference type="InterPro" id="IPR009576">
    <property type="entry name" value="Biofilm_formation_YgiB"/>
</dbReference>
<protein>
    <submittedName>
        <fullName evidence="1">DUF1190 domain-containing protein</fullName>
    </submittedName>
</protein>
<dbReference type="Proteomes" id="UP001149821">
    <property type="component" value="Unassembled WGS sequence"/>
</dbReference>
<sequence>MKRSQNVKRASMNKALKAVPFTFVGGISGCFFEPQTEGFVFQNAQECANAFPEEVAQCQIAYKDAVEEAAQDAPRYQNQYACENDFQDGCERYGSWFMPALAGFFFANALDDDYFKKKKKRYYSQPVYRYRGGLYSSNGNKLSGSFGKTAKVATSSTTKSSGTIGKVMSRGGFGKTVSSSRGG</sequence>
<evidence type="ECO:0000313" key="1">
    <source>
        <dbReference type="EMBL" id="MDD1780996.1"/>
    </source>
</evidence>
<dbReference type="PROSITE" id="PS51257">
    <property type="entry name" value="PROKAR_LIPOPROTEIN"/>
    <property type="match status" value="1"/>
</dbReference>
<dbReference type="RefSeq" id="WP_274141273.1">
    <property type="nucleotide sequence ID" value="NZ_JAJUBB010000004.1"/>
</dbReference>
<comment type="caution">
    <text evidence="1">The sequence shown here is derived from an EMBL/GenBank/DDBJ whole genome shotgun (WGS) entry which is preliminary data.</text>
</comment>
<gene>
    <name evidence="1" type="ORF">LRP49_07245</name>
</gene>
<organism evidence="1 2">
    <name type="scientific">Enterovibrio qingdaonensis</name>
    <dbReference type="NCBI Taxonomy" id="2899818"/>
    <lineage>
        <taxon>Bacteria</taxon>
        <taxon>Pseudomonadati</taxon>
        <taxon>Pseudomonadota</taxon>
        <taxon>Gammaproteobacteria</taxon>
        <taxon>Vibrionales</taxon>
        <taxon>Vibrionaceae</taxon>
        <taxon>Enterovibrio</taxon>
    </lineage>
</organism>